<dbReference type="InterPro" id="IPR025232">
    <property type="entry name" value="DUF4174"/>
</dbReference>
<evidence type="ECO:0000256" key="1">
    <source>
        <dbReference type="ARBA" id="ARBA00022729"/>
    </source>
</evidence>
<dbReference type="OrthoDB" id="7362103at2"/>
<evidence type="ECO:0000313" key="4">
    <source>
        <dbReference type="Proteomes" id="UP000238157"/>
    </source>
</evidence>
<proteinExistence type="predicted"/>
<evidence type="ECO:0000259" key="2">
    <source>
        <dbReference type="Pfam" id="PF13778"/>
    </source>
</evidence>
<dbReference type="Pfam" id="PF13778">
    <property type="entry name" value="DUF4174"/>
    <property type="match status" value="1"/>
</dbReference>
<feature type="domain" description="DUF4174" evidence="2">
    <location>
        <begin position="22"/>
        <end position="131"/>
    </location>
</feature>
<name>A0A2T0WGG0_9BACT</name>
<sequence length="138" mass="16215">MNPLFLFLLFIIFMAQDKPKTLDDFRWENRIVLYFPQNSSLWTSPDDSLKQMIEERKIKYFVVSDSLISNAEIEFTPDYIKSISSKYKMGTKNSSWVLIGLDGGAKVRKEELLDWGYIFKTIDAMPMRQSEIRRKGRG</sequence>
<dbReference type="RefSeq" id="WP_106134923.1">
    <property type="nucleotide sequence ID" value="NZ_PVTR01000011.1"/>
</dbReference>
<dbReference type="AlphaFoldDB" id="A0A2T0WGG0"/>
<keyword evidence="1" id="KW-0732">Signal</keyword>
<gene>
    <name evidence="3" type="ORF">CLW00_11198</name>
</gene>
<keyword evidence="4" id="KW-1185">Reference proteome</keyword>
<organism evidence="3 4">
    <name type="scientific">Mongoliibacter ruber</name>
    <dbReference type="NCBI Taxonomy" id="1750599"/>
    <lineage>
        <taxon>Bacteria</taxon>
        <taxon>Pseudomonadati</taxon>
        <taxon>Bacteroidota</taxon>
        <taxon>Cytophagia</taxon>
        <taxon>Cytophagales</taxon>
        <taxon>Cyclobacteriaceae</taxon>
        <taxon>Mongoliibacter</taxon>
    </lineage>
</organism>
<dbReference type="EMBL" id="PVTR01000011">
    <property type="protein sequence ID" value="PRY85755.1"/>
    <property type="molecule type" value="Genomic_DNA"/>
</dbReference>
<protein>
    <submittedName>
        <fullName evidence="3">Uncharacterized protein DUF4174</fullName>
    </submittedName>
</protein>
<accession>A0A2T0WGG0</accession>
<comment type="caution">
    <text evidence="3">The sequence shown here is derived from an EMBL/GenBank/DDBJ whole genome shotgun (WGS) entry which is preliminary data.</text>
</comment>
<reference evidence="3 4" key="1">
    <citation type="submission" date="2018-03" db="EMBL/GenBank/DDBJ databases">
        <title>Genomic Encyclopedia of Archaeal and Bacterial Type Strains, Phase II (KMG-II): from individual species to whole genera.</title>
        <authorList>
            <person name="Goeker M."/>
        </authorList>
    </citation>
    <scope>NUCLEOTIDE SEQUENCE [LARGE SCALE GENOMIC DNA]</scope>
    <source>
        <strain evidence="3 4">DSM 27929</strain>
    </source>
</reference>
<evidence type="ECO:0000313" key="3">
    <source>
        <dbReference type="EMBL" id="PRY85755.1"/>
    </source>
</evidence>
<dbReference type="Proteomes" id="UP000238157">
    <property type="component" value="Unassembled WGS sequence"/>
</dbReference>